<dbReference type="EMBL" id="CP059851">
    <property type="protein sequence ID" value="QMW21819.1"/>
    <property type="molecule type" value="Genomic_DNA"/>
</dbReference>
<dbReference type="PANTHER" id="PTHR40257:SF1">
    <property type="entry name" value="DUF1330 DOMAIN-CONTAINING PROTEIN"/>
    <property type="match status" value="1"/>
</dbReference>
<gene>
    <name evidence="1" type="ORF">H3309_10470</name>
</gene>
<dbReference type="RefSeq" id="WP_182294665.1">
    <property type="nucleotide sequence ID" value="NZ_CP059851.1"/>
</dbReference>
<dbReference type="PANTHER" id="PTHR40257">
    <property type="match status" value="1"/>
</dbReference>
<protein>
    <submittedName>
        <fullName evidence="1">DUF1330 domain-containing protein</fullName>
    </submittedName>
</protein>
<name>A0A7G5IEM7_9SPHN</name>
<sequence length="156" mass="16872">MMAVPELGNHDATIDPTRDQVRALRDQGREGPVVMANFLKFRAEARYPAGHPDAGGTGAEAYARYQHAFTVTVGATSQAEVLYEGPVEQCVIGVAGAAESDWDRLLLVRYPSRRHFLAMMADDTYRAALVHRYAGLERTVLLQCGPAGARGAAEGL</sequence>
<dbReference type="SUPFAM" id="SSF54909">
    <property type="entry name" value="Dimeric alpha+beta barrel"/>
    <property type="match status" value="1"/>
</dbReference>
<reference evidence="1 2" key="1">
    <citation type="submission" date="2020-07" db="EMBL/GenBank/DDBJ databases">
        <title>Complete genome sequence for Sandaracinobacter sp. M6.</title>
        <authorList>
            <person name="Tang Y."/>
            <person name="Liu Q."/>
            <person name="Guo Z."/>
            <person name="Lei P."/>
            <person name="Huang B."/>
        </authorList>
    </citation>
    <scope>NUCLEOTIDE SEQUENCE [LARGE SCALE GENOMIC DNA]</scope>
    <source>
        <strain evidence="1 2">M6</strain>
    </source>
</reference>
<accession>A0A7G5IEM7</accession>
<dbReference type="Gene3D" id="3.30.70.100">
    <property type="match status" value="1"/>
</dbReference>
<organism evidence="1 2">
    <name type="scientific">Sandaracinobacteroides saxicola</name>
    <dbReference type="NCBI Taxonomy" id="2759707"/>
    <lineage>
        <taxon>Bacteria</taxon>
        <taxon>Pseudomonadati</taxon>
        <taxon>Pseudomonadota</taxon>
        <taxon>Alphaproteobacteria</taxon>
        <taxon>Sphingomonadales</taxon>
        <taxon>Sphingosinicellaceae</taxon>
        <taxon>Sandaracinobacteroides</taxon>
    </lineage>
</organism>
<dbReference type="InterPro" id="IPR011008">
    <property type="entry name" value="Dimeric_a/b-barrel"/>
</dbReference>
<evidence type="ECO:0000313" key="1">
    <source>
        <dbReference type="EMBL" id="QMW21819.1"/>
    </source>
</evidence>
<dbReference type="KEGG" id="sand:H3309_10470"/>
<proteinExistence type="predicted"/>
<dbReference type="Proteomes" id="UP000515292">
    <property type="component" value="Chromosome"/>
</dbReference>
<dbReference type="AlphaFoldDB" id="A0A7G5IEM7"/>
<evidence type="ECO:0000313" key="2">
    <source>
        <dbReference type="Proteomes" id="UP000515292"/>
    </source>
</evidence>
<keyword evidence="2" id="KW-1185">Reference proteome</keyword>